<evidence type="ECO:0000256" key="1">
    <source>
        <dbReference type="ARBA" id="ARBA00001947"/>
    </source>
</evidence>
<keyword evidence="3" id="KW-0479">Metal-binding</keyword>
<keyword evidence="7" id="KW-1133">Transmembrane helix</keyword>
<name>A0A267G8Q6_9PLAT</name>
<reference evidence="10 11" key="1">
    <citation type="submission" date="2017-06" db="EMBL/GenBank/DDBJ databases">
        <title>A platform for efficient transgenesis in Macrostomum lignano, a flatworm model organism for stem cell research.</title>
        <authorList>
            <person name="Berezikov E."/>
        </authorList>
    </citation>
    <scope>NUCLEOTIDE SEQUENCE [LARGE SCALE GENOMIC DNA]</scope>
    <source>
        <strain evidence="10">DV1</strain>
        <tissue evidence="10">Whole organism</tissue>
    </source>
</reference>
<dbReference type="PROSITE" id="PS51885">
    <property type="entry name" value="NEPRILYSIN"/>
    <property type="match status" value="1"/>
</dbReference>
<keyword evidence="7" id="KW-0812">Transmembrane</keyword>
<evidence type="ECO:0000259" key="8">
    <source>
        <dbReference type="Pfam" id="PF01431"/>
    </source>
</evidence>
<evidence type="ECO:0000256" key="2">
    <source>
        <dbReference type="ARBA" id="ARBA00022670"/>
    </source>
</evidence>
<dbReference type="OrthoDB" id="6061414at2759"/>
<keyword evidence="5" id="KW-0862">Zinc</keyword>
<feature type="domain" description="Peptidase M13 C-terminal" evidence="8">
    <location>
        <begin position="548"/>
        <end position="764"/>
    </location>
</feature>
<accession>A0A267G8Q6</accession>
<evidence type="ECO:0000256" key="4">
    <source>
        <dbReference type="ARBA" id="ARBA00022801"/>
    </source>
</evidence>
<feature type="domain" description="Peptidase M13 N-terminal" evidence="9">
    <location>
        <begin position="94"/>
        <end position="485"/>
    </location>
</feature>
<sequence>MMSAGSSAATSMSILDGGRVEFSTRLDRARRLLMLLLIAVLSILLLVFVLLYALSTARLPPGAATPKHPSLCTSEACISASALLQSHIDRSADPCQDFYSFACGGFHKTHPFTAETVGSVLQEDNSIQGNLFEMMYFKNLSKPRDASEAQLFQTLRSIYGTCMDWRGSSVLNSKKEEFLPNSWQTGERPFDMKSLVRPLLDFLEGYSGIEDFLARLVITGTSDLFRLSPGSAERSLRLHSSPYYLSTLKSWNHVFNDGISALEDFSDLIDLNLTVSINQMKPAVQQMLNKGESYLKVGPYSLEQLQNFTQVEADNLNFNWTEFYSAVNKYSANKLPPSMRVKIIRYPLLFFVLEQLTTELEHRQGPYYDFIRMDSALSAVNFLPDESFKFFKNLFGQQKYLIHEKESRNSSRLCMDMMLGSMPPVALQMFSSAFVTDDFNSVKAVVGDIKEAMWENVDSEAWIEQPSKAAIKKKLDAIRSTVGYPQFNISEFTEGYSKVAAQVNQSRTFGDVVLQFKSTQLQNRLWILTADKQDLMPSDIFSRIFTVNAHYSLHLNSLFIYLGLLLTKVYMKGYPDCLLYGGIGGTVGHEVGHAFDKLGNKKISVGEEQIGVFDNLTALRYDKQSQCLADFYNQIIDPEFAKSDIWDNSMNAGVRKFNENFADIVGINSAFRAYRSSSAKSGRRPRLIPGEKLAGLTPDQLFFIHNAQLLCTKAEKNTLISVFKDKRHSPPHPRVNGQVMQSKDFARVFKCQPGDPMYLTDNDKCHFW</sequence>
<dbReference type="InterPro" id="IPR024079">
    <property type="entry name" value="MetalloPept_cat_dom_sf"/>
</dbReference>
<gene>
    <name evidence="10" type="ORF">BOX15_Mlig009735g1</name>
</gene>
<dbReference type="PANTHER" id="PTHR11733:SF237">
    <property type="entry name" value="NEPRILYSIN-LIKE 4"/>
    <property type="match status" value="1"/>
</dbReference>
<dbReference type="AlphaFoldDB" id="A0A267G8Q6"/>
<organism evidence="10 11">
    <name type="scientific">Macrostomum lignano</name>
    <dbReference type="NCBI Taxonomy" id="282301"/>
    <lineage>
        <taxon>Eukaryota</taxon>
        <taxon>Metazoa</taxon>
        <taxon>Spiralia</taxon>
        <taxon>Lophotrochozoa</taxon>
        <taxon>Platyhelminthes</taxon>
        <taxon>Rhabditophora</taxon>
        <taxon>Macrostomorpha</taxon>
        <taxon>Macrostomida</taxon>
        <taxon>Macrostomidae</taxon>
        <taxon>Macrostomum</taxon>
    </lineage>
</organism>
<evidence type="ECO:0000313" key="10">
    <source>
        <dbReference type="EMBL" id="PAA82423.1"/>
    </source>
</evidence>
<evidence type="ECO:0008006" key="12">
    <source>
        <dbReference type="Google" id="ProtNLM"/>
    </source>
</evidence>
<dbReference type="GO" id="GO:0004222">
    <property type="term" value="F:metalloendopeptidase activity"/>
    <property type="evidence" value="ECO:0007669"/>
    <property type="project" value="InterPro"/>
</dbReference>
<dbReference type="STRING" id="282301.A0A267G8Q6"/>
<dbReference type="Gene3D" id="3.40.390.10">
    <property type="entry name" value="Collagenase (Catalytic Domain)"/>
    <property type="match status" value="1"/>
</dbReference>
<dbReference type="InterPro" id="IPR000718">
    <property type="entry name" value="Peptidase_M13"/>
</dbReference>
<keyword evidence="2" id="KW-0645">Protease</keyword>
<dbReference type="CDD" id="cd08662">
    <property type="entry name" value="M13"/>
    <property type="match status" value="1"/>
</dbReference>
<dbReference type="InterPro" id="IPR042089">
    <property type="entry name" value="Peptidase_M13_dom_2"/>
</dbReference>
<keyword evidence="4" id="KW-0378">Hydrolase</keyword>
<dbReference type="GO" id="GO:0046872">
    <property type="term" value="F:metal ion binding"/>
    <property type="evidence" value="ECO:0007669"/>
    <property type="project" value="UniProtKB-KW"/>
</dbReference>
<dbReference type="PANTHER" id="PTHR11733">
    <property type="entry name" value="ZINC METALLOPROTEASE FAMILY M13 NEPRILYSIN-RELATED"/>
    <property type="match status" value="1"/>
</dbReference>
<dbReference type="Proteomes" id="UP000215902">
    <property type="component" value="Unassembled WGS sequence"/>
</dbReference>
<keyword evidence="6" id="KW-0482">Metalloprotease</keyword>
<dbReference type="Gene3D" id="1.10.1380.10">
    <property type="entry name" value="Neutral endopeptidase , domain2"/>
    <property type="match status" value="1"/>
</dbReference>
<proteinExistence type="predicted"/>
<evidence type="ECO:0000259" key="9">
    <source>
        <dbReference type="Pfam" id="PF05649"/>
    </source>
</evidence>
<feature type="transmembrane region" description="Helical" evidence="7">
    <location>
        <begin position="32"/>
        <end position="54"/>
    </location>
</feature>
<dbReference type="GO" id="GO:0016485">
    <property type="term" value="P:protein processing"/>
    <property type="evidence" value="ECO:0007669"/>
    <property type="project" value="TreeGrafter"/>
</dbReference>
<dbReference type="Pfam" id="PF01431">
    <property type="entry name" value="Peptidase_M13"/>
    <property type="match status" value="1"/>
</dbReference>
<evidence type="ECO:0000256" key="6">
    <source>
        <dbReference type="ARBA" id="ARBA00023049"/>
    </source>
</evidence>
<keyword evidence="7" id="KW-0472">Membrane</keyword>
<evidence type="ECO:0000256" key="5">
    <source>
        <dbReference type="ARBA" id="ARBA00022833"/>
    </source>
</evidence>
<comment type="caution">
    <text evidence="10">The sequence shown here is derived from an EMBL/GenBank/DDBJ whole genome shotgun (WGS) entry which is preliminary data.</text>
</comment>
<dbReference type="Pfam" id="PF05649">
    <property type="entry name" value="Peptidase_M13_N"/>
    <property type="match status" value="1"/>
</dbReference>
<evidence type="ECO:0000256" key="7">
    <source>
        <dbReference type="SAM" id="Phobius"/>
    </source>
</evidence>
<dbReference type="GO" id="GO:0005886">
    <property type="term" value="C:plasma membrane"/>
    <property type="evidence" value="ECO:0007669"/>
    <property type="project" value="TreeGrafter"/>
</dbReference>
<keyword evidence="11" id="KW-1185">Reference proteome</keyword>
<dbReference type="InterPro" id="IPR018497">
    <property type="entry name" value="Peptidase_M13_C"/>
</dbReference>
<comment type="cofactor">
    <cofactor evidence="1">
        <name>Zn(2+)</name>
        <dbReference type="ChEBI" id="CHEBI:29105"/>
    </cofactor>
</comment>
<evidence type="ECO:0000313" key="11">
    <source>
        <dbReference type="Proteomes" id="UP000215902"/>
    </source>
</evidence>
<dbReference type="InterPro" id="IPR008753">
    <property type="entry name" value="Peptidase_M13_N"/>
</dbReference>
<dbReference type="SUPFAM" id="SSF55486">
    <property type="entry name" value="Metalloproteases ('zincins'), catalytic domain"/>
    <property type="match status" value="1"/>
</dbReference>
<protein>
    <recommendedName>
        <fullName evidence="12">Peptidase M13 C-terminal domain-containing protein</fullName>
    </recommendedName>
</protein>
<dbReference type="PRINTS" id="PR00786">
    <property type="entry name" value="NEPRILYSIN"/>
</dbReference>
<dbReference type="EMBL" id="NIVC01000471">
    <property type="protein sequence ID" value="PAA82423.1"/>
    <property type="molecule type" value="Genomic_DNA"/>
</dbReference>
<evidence type="ECO:0000256" key="3">
    <source>
        <dbReference type="ARBA" id="ARBA00022723"/>
    </source>
</evidence>